<dbReference type="EMBL" id="MU853361">
    <property type="protein sequence ID" value="KAK4108737.1"/>
    <property type="molecule type" value="Genomic_DNA"/>
</dbReference>
<proteinExistence type="predicted"/>
<comment type="caution">
    <text evidence="2">The sequence shown here is derived from an EMBL/GenBank/DDBJ whole genome shotgun (WGS) entry which is preliminary data.</text>
</comment>
<sequence length="226" mass="24988">MESEAKGSVNNPKPSPAATAAAAAAADDPPVPPRAPKISVDPSLRTLTVGPNGVPNDDDAAIEAPVPDVQATTEECFKDFDTNSITHVVIQVSISKQQQIFHQIGYQYTWNFPFPFWHFLGKMVVKALYNDQRDNTELQILSFTAIKNHEFVAFTTSAWRAANTARKAAGVTELPPLNVIEVSFMKPQPGQRLQISWQPARGVFTGRVRLWTELEERRKQSTTVTS</sequence>
<reference evidence="2" key="2">
    <citation type="submission" date="2023-05" db="EMBL/GenBank/DDBJ databases">
        <authorList>
            <consortium name="Lawrence Berkeley National Laboratory"/>
            <person name="Steindorff A."/>
            <person name="Hensen N."/>
            <person name="Bonometti L."/>
            <person name="Westerberg I."/>
            <person name="Brannstrom I.O."/>
            <person name="Guillou S."/>
            <person name="Cros-Aarteil S."/>
            <person name="Calhoun S."/>
            <person name="Haridas S."/>
            <person name="Kuo A."/>
            <person name="Mondo S."/>
            <person name="Pangilinan J."/>
            <person name="Riley R."/>
            <person name="Labutti K."/>
            <person name="Andreopoulos B."/>
            <person name="Lipzen A."/>
            <person name="Chen C."/>
            <person name="Yanf M."/>
            <person name="Daum C."/>
            <person name="Ng V."/>
            <person name="Clum A."/>
            <person name="Ohm R."/>
            <person name="Martin F."/>
            <person name="Silar P."/>
            <person name="Natvig D."/>
            <person name="Lalanne C."/>
            <person name="Gautier V."/>
            <person name="Ament-Velasquez S.L."/>
            <person name="Kruys A."/>
            <person name="Hutchinson M.I."/>
            <person name="Powell A.J."/>
            <person name="Barry K."/>
            <person name="Miller A.N."/>
            <person name="Grigoriev I.V."/>
            <person name="Debuchy R."/>
            <person name="Gladieux P."/>
            <person name="Thoren M.H."/>
            <person name="Johannesson H."/>
        </authorList>
    </citation>
    <scope>NUCLEOTIDE SEQUENCE</scope>
    <source>
        <strain evidence="2">CBS 508.74</strain>
    </source>
</reference>
<dbReference type="AlphaFoldDB" id="A0AAN6QEH0"/>
<dbReference type="GeneID" id="89940191"/>
<organism evidence="2 3">
    <name type="scientific">Canariomyces notabilis</name>
    <dbReference type="NCBI Taxonomy" id="2074819"/>
    <lineage>
        <taxon>Eukaryota</taxon>
        <taxon>Fungi</taxon>
        <taxon>Dikarya</taxon>
        <taxon>Ascomycota</taxon>
        <taxon>Pezizomycotina</taxon>
        <taxon>Sordariomycetes</taxon>
        <taxon>Sordariomycetidae</taxon>
        <taxon>Sordariales</taxon>
        <taxon>Chaetomiaceae</taxon>
        <taxon>Canariomyces</taxon>
    </lineage>
</organism>
<accession>A0AAN6QEH0</accession>
<dbReference type="RefSeq" id="XP_064666307.1">
    <property type="nucleotide sequence ID" value="XM_064816066.1"/>
</dbReference>
<protein>
    <submittedName>
        <fullName evidence="2">Uncharacterized protein</fullName>
    </submittedName>
</protein>
<name>A0AAN6QEH0_9PEZI</name>
<feature type="compositionally biased region" description="Low complexity" evidence="1">
    <location>
        <begin position="16"/>
        <end position="28"/>
    </location>
</feature>
<evidence type="ECO:0000256" key="1">
    <source>
        <dbReference type="SAM" id="MobiDB-lite"/>
    </source>
</evidence>
<evidence type="ECO:0000313" key="2">
    <source>
        <dbReference type="EMBL" id="KAK4108737.1"/>
    </source>
</evidence>
<keyword evidence="3" id="KW-1185">Reference proteome</keyword>
<reference evidence="2" key="1">
    <citation type="journal article" date="2023" name="Mol. Phylogenet. Evol.">
        <title>Genome-scale phylogeny and comparative genomics of the fungal order Sordariales.</title>
        <authorList>
            <person name="Hensen N."/>
            <person name="Bonometti L."/>
            <person name="Westerberg I."/>
            <person name="Brannstrom I.O."/>
            <person name="Guillou S."/>
            <person name="Cros-Aarteil S."/>
            <person name="Calhoun S."/>
            <person name="Haridas S."/>
            <person name="Kuo A."/>
            <person name="Mondo S."/>
            <person name="Pangilinan J."/>
            <person name="Riley R."/>
            <person name="LaButti K."/>
            <person name="Andreopoulos B."/>
            <person name="Lipzen A."/>
            <person name="Chen C."/>
            <person name="Yan M."/>
            <person name="Daum C."/>
            <person name="Ng V."/>
            <person name="Clum A."/>
            <person name="Steindorff A."/>
            <person name="Ohm R.A."/>
            <person name="Martin F."/>
            <person name="Silar P."/>
            <person name="Natvig D.O."/>
            <person name="Lalanne C."/>
            <person name="Gautier V."/>
            <person name="Ament-Velasquez S.L."/>
            <person name="Kruys A."/>
            <person name="Hutchinson M.I."/>
            <person name="Powell A.J."/>
            <person name="Barry K."/>
            <person name="Miller A.N."/>
            <person name="Grigoriev I.V."/>
            <person name="Debuchy R."/>
            <person name="Gladieux P."/>
            <person name="Hiltunen Thoren M."/>
            <person name="Johannesson H."/>
        </authorList>
    </citation>
    <scope>NUCLEOTIDE SEQUENCE</scope>
    <source>
        <strain evidence="2">CBS 508.74</strain>
    </source>
</reference>
<gene>
    <name evidence="2" type="ORF">N656DRAFT_783990</name>
</gene>
<evidence type="ECO:0000313" key="3">
    <source>
        <dbReference type="Proteomes" id="UP001302812"/>
    </source>
</evidence>
<feature type="region of interest" description="Disordered" evidence="1">
    <location>
        <begin position="1"/>
        <end position="61"/>
    </location>
</feature>
<dbReference type="Proteomes" id="UP001302812">
    <property type="component" value="Unassembled WGS sequence"/>
</dbReference>